<sequence>MTTVPAHRRPVAGPAGRTTAGATGHAPGRGRSPGWMPPQHGAWAMLLLPVLAALAVTGPHPLHLPLLGAALAAYPLSYFGLQAVKTGRFRRVRPQLVGYGLATVALAVPVLVARPATLAYAPLYAALAAVNAGHARRRRDRAFVNDLAFVLQCGLLGLVVATVAEVPWTRVVGVTVVALGYLVGTVLYVKTMIRERDSVRYRWASWAYHAVAALAAVLWASVPVAVVFALLLARAVLLAGRRVAPVRVGLVETACALLVLAAVAL</sequence>
<dbReference type="RefSeq" id="WP_231926075.1">
    <property type="nucleotide sequence ID" value="NZ_JBFAAC010000005.1"/>
</dbReference>
<keyword evidence="4" id="KW-1185">Reference proteome</keyword>
<keyword evidence="2" id="KW-1133">Transmembrane helix</keyword>
<dbReference type="GeneID" id="95802194"/>
<dbReference type="Pfam" id="PF14256">
    <property type="entry name" value="YwiC"/>
    <property type="match status" value="1"/>
</dbReference>
<feature type="transmembrane region" description="Helical" evidence="2">
    <location>
        <begin position="96"/>
        <end position="112"/>
    </location>
</feature>
<name>A0A1C5GAM7_MICEH</name>
<accession>A0A1C5GAM7</accession>
<feature type="compositionally biased region" description="Basic residues" evidence="1">
    <location>
        <begin position="1"/>
        <end position="10"/>
    </location>
</feature>
<proteinExistence type="predicted"/>
<feature type="region of interest" description="Disordered" evidence="1">
    <location>
        <begin position="1"/>
        <end position="34"/>
    </location>
</feature>
<dbReference type="InterPro" id="IPR025576">
    <property type="entry name" value="YwiC"/>
</dbReference>
<feature type="transmembrane region" description="Helical" evidence="2">
    <location>
        <begin position="170"/>
        <end position="189"/>
    </location>
</feature>
<evidence type="ECO:0000313" key="3">
    <source>
        <dbReference type="EMBL" id="SCG16126.1"/>
    </source>
</evidence>
<feature type="compositionally biased region" description="Low complexity" evidence="1">
    <location>
        <begin position="11"/>
        <end position="30"/>
    </location>
</feature>
<evidence type="ECO:0000256" key="1">
    <source>
        <dbReference type="SAM" id="MobiDB-lite"/>
    </source>
</evidence>
<organism evidence="3 4">
    <name type="scientific">Micromonospora echinofusca</name>
    <dbReference type="NCBI Taxonomy" id="47858"/>
    <lineage>
        <taxon>Bacteria</taxon>
        <taxon>Bacillati</taxon>
        <taxon>Actinomycetota</taxon>
        <taxon>Actinomycetes</taxon>
        <taxon>Micromonosporales</taxon>
        <taxon>Micromonosporaceae</taxon>
        <taxon>Micromonospora</taxon>
    </lineage>
</organism>
<dbReference type="Proteomes" id="UP000198251">
    <property type="component" value="Chromosome I"/>
</dbReference>
<dbReference type="EMBL" id="LT607733">
    <property type="protein sequence ID" value="SCG16126.1"/>
    <property type="molecule type" value="Genomic_DNA"/>
</dbReference>
<feature type="transmembrane region" description="Helical" evidence="2">
    <location>
        <begin position="147"/>
        <end position="164"/>
    </location>
</feature>
<evidence type="ECO:0000256" key="2">
    <source>
        <dbReference type="SAM" id="Phobius"/>
    </source>
</evidence>
<gene>
    <name evidence="3" type="ORF">GA0070610_2383</name>
</gene>
<reference evidence="3 4" key="1">
    <citation type="submission" date="2016-06" db="EMBL/GenBank/DDBJ databases">
        <authorList>
            <person name="Kjaerup R.B."/>
            <person name="Dalgaard T.S."/>
            <person name="Juul-Madsen H.R."/>
        </authorList>
    </citation>
    <scope>NUCLEOTIDE SEQUENCE [LARGE SCALE GENOMIC DNA]</scope>
    <source>
        <strain evidence="3 4">DSM 43913</strain>
    </source>
</reference>
<feature type="transmembrane region" description="Helical" evidence="2">
    <location>
        <begin position="64"/>
        <end position="84"/>
    </location>
</feature>
<dbReference type="AlphaFoldDB" id="A0A1C5GAM7"/>
<feature type="transmembrane region" description="Helical" evidence="2">
    <location>
        <begin position="41"/>
        <end position="58"/>
    </location>
</feature>
<keyword evidence="2" id="KW-0472">Membrane</keyword>
<protein>
    <submittedName>
        <fullName evidence="3">YwiC-like protein</fullName>
    </submittedName>
</protein>
<feature type="transmembrane region" description="Helical" evidence="2">
    <location>
        <begin position="118"/>
        <end position="135"/>
    </location>
</feature>
<evidence type="ECO:0000313" key="4">
    <source>
        <dbReference type="Proteomes" id="UP000198251"/>
    </source>
</evidence>
<feature type="transmembrane region" description="Helical" evidence="2">
    <location>
        <begin position="210"/>
        <end position="232"/>
    </location>
</feature>
<feature type="transmembrane region" description="Helical" evidence="2">
    <location>
        <begin position="244"/>
        <end position="264"/>
    </location>
</feature>
<keyword evidence="2" id="KW-0812">Transmembrane</keyword>